<dbReference type="RefSeq" id="XP_040648583.1">
    <property type="nucleotide sequence ID" value="XM_040793728.1"/>
</dbReference>
<dbReference type="EMBL" id="LHQR01000048">
    <property type="protein sequence ID" value="KXG50047.1"/>
    <property type="molecule type" value="Genomic_DNA"/>
</dbReference>
<evidence type="ECO:0000313" key="2">
    <source>
        <dbReference type="EMBL" id="KXG50047.1"/>
    </source>
</evidence>
<accession>A0A135LM53</accession>
<dbReference type="AlphaFoldDB" id="A0A135LM53"/>
<feature type="region of interest" description="Disordered" evidence="1">
    <location>
        <begin position="1"/>
        <end position="34"/>
    </location>
</feature>
<comment type="caution">
    <text evidence="2">The sequence shown here is derived from an EMBL/GenBank/DDBJ whole genome shotgun (WGS) entry which is preliminary data.</text>
</comment>
<dbReference type="GeneID" id="63709028"/>
<evidence type="ECO:0000313" key="3">
    <source>
        <dbReference type="Proteomes" id="UP000070168"/>
    </source>
</evidence>
<proteinExistence type="predicted"/>
<keyword evidence="3" id="KW-1185">Reference proteome</keyword>
<protein>
    <submittedName>
        <fullName evidence="2">Uncharacterized protein</fullName>
    </submittedName>
</protein>
<name>A0A135LM53_PENPA</name>
<dbReference type="Proteomes" id="UP000070168">
    <property type="component" value="Unassembled WGS sequence"/>
</dbReference>
<gene>
    <name evidence="2" type="ORF">PGRI_060140</name>
</gene>
<evidence type="ECO:0000256" key="1">
    <source>
        <dbReference type="SAM" id="MobiDB-lite"/>
    </source>
</evidence>
<sequence>MVPRSQDPAGAEARCGQPAGHMVPAPRRSQSGPCLPGAGGLGGCPAGWLSSRVREIIKVVPRSQDPAAPKAWCGQPAGHMVPAPGRSQSGPCLPGAGEVLVNGHAQQAGRTAGSWEIMKWSPAPRSRLVLKLGVASLLSMSREQPQTLGDEPFISSPVGWQHATRATTCAFGGLTMLLCNNTPASGSGGPFHDLPEGGYC</sequence>
<organism evidence="2 3">
    <name type="scientific">Penicillium patulum</name>
    <name type="common">Penicillium griseofulvum</name>
    <dbReference type="NCBI Taxonomy" id="5078"/>
    <lineage>
        <taxon>Eukaryota</taxon>
        <taxon>Fungi</taxon>
        <taxon>Dikarya</taxon>
        <taxon>Ascomycota</taxon>
        <taxon>Pezizomycotina</taxon>
        <taxon>Eurotiomycetes</taxon>
        <taxon>Eurotiomycetidae</taxon>
        <taxon>Eurotiales</taxon>
        <taxon>Aspergillaceae</taxon>
        <taxon>Penicillium</taxon>
    </lineage>
</organism>
<reference evidence="2 3" key="1">
    <citation type="journal article" date="2016" name="BMC Genomics">
        <title>Genome sequencing and secondary metabolism of the postharvest pathogen Penicillium griseofulvum.</title>
        <authorList>
            <person name="Banani H."/>
            <person name="Marcet-Houben M."/>
            <person name="Ballester A.R."/>
            <person name="Abbruscato P."/>
            <person name="Gonzalez-Candelas L."/>
            <person name="Gabaldon T."/>
            <person name="Spadaro D."/>
        </authorList>
    </citation>
    <scope>NUCLEOTIDE SEQUENCE [LARGE SCALE GENOMIC DNA]</scope>
    <source>
        <strain evidence="2 3">PG3</strain>
    </source>
</reference>